<dbReference type="AlphaFoldDB" id="A0A328VKS5"/>
<evidence type="ECO:0000256" key="7">
    <source>
        <dbReference type="ARBA" id="ARBA00023136"/>
    </source>
</evidence>
<keyword evidence="5" id="KW-0448">Lipopolysaccharide biosynthesis</keyword>
<sequence>MVKQATSLSVVIPVYNELGNLSLLHQRVSDVMSSMNIEYEIVYVDDGSTDGSFPLLEQLAATDLHVKVVGLSRNFGQTAALAAGVAHSSGEILILLDADLQNDPADIPRLLARLEEGYDLVSGWRRRRRGDGWLRCLLSRLANLLVSRIAGIAIHDLGCTLKVYRRAVFAHVPLYGEMHRLLAAYAALAGARIAEVEVTHHPRYAGRSHYGLSRTLKVLLDLLILKFYRSFATRPQQLLGLPGLLALALGMAFLPLALVLPLLARRPRVGSWSGPVLLGGAGCCCFSLLSLQLSVLAEMLMRTYHESQNKRPYVVRCLVSGAERCECW</sequence>
<dbReference type="PANTHER" id="PTHR48090">
    <property type="entry name" value="UNDECAPRENYL-PHOSPHATE 4-DEOXY-4-FORMAMIDO-L-ARABINOSE TRANSFERASE-RELATED"/>
    <property type="match status" value="1"/>
</dbReference>
<feature type="transmembrane region" description="Helical" evidence="8">
    <location>
        <begin position="238"/>
        <end position="264"/>
    </location>
</feature>
<evidence type="ECO:0000256" key="5">
    <source>
        <dbReference type="ARBA" id="ARBA00022985"/>
    </source>
</evidence>
<proteinExistence type="predicted"/>
<keyword evidence="6 8" id="KW-1133">Transmembrane helix</keyword>
<dbReference type="InterPro" id="IPR001173">
    <property type="entry name" value="Glyco_trans_2-like"/>
</dbReference>
<evidence type="ECO:0000259" key="9">
    <source>
        <dbReference type="Pfam" id="PF00535"/>
    </source>
</evidence>
<dbReference type="Gene3D" id="3.90.550.10">
    <property type="entry name" value="Spore Coat Polysaccharide Biosynthesis Protein SpsA, Chain A"/>
    <property type="match status" value="1"/>
</dbReference>
<keyword evidence="3" id="KW-0808">Transferase</keyword>
<evidence type="ECO:0000256" key="2">
    <source>
        <dbReference type="ARBA" id="ARBA00022676"/>
    </source>
</evidence>
<dbReference type="PANTHER" id="PTHR48090:SF3">
    <property type="entry name" value="UNDECAPRENYL-PHOSPHATE 4-DEOXY-4-FORMAMIDO-L-ARABINOSE TRANSFERASE"/>
    <property type="match status" value="1"/>
</dbReference>
<keyword evidence="11" id="KW-1185">Reference proteome</keyword>
<reference evidence="10 11" key="1">
    <citation type="submission" date="2016-08" db="EMBL/GenBank/DDBJ databases">
        <title>Analysis of Carbohydrate Active Enzymes in Thermogemmatispora T81 Reveals Carbohydrate Degradation Ability.</title>
        <authorList>
            <person name="Tomazini A."/>
            <person name="Lal S."/>
            <person name="Stott M."/>
            <person name="Henrissat B."/>
            <person name="Polikarpov I."/>
            <person name="Sparling R."/>
            <person name="Levin D.B."/>
        </authorList>
    </citation>
    <scope>NUCLEOTIDE SEQUENCE [LARGE SCALE GENOMIC DNA]</scope>
    <source>
        <strain evidence="10 11">T81</strain>
    </source>
</reference>
<protein>
    <recommendedName>
        <fullName evidence="9">Glycosyltransferase 2-like domain-containing protein</fullName>
    </recommendedName>
</protein>
<dbReference type="EMBL" id="MCIF01000002">
    <property type="protein sequence ID" value="RAQ96163.1"/>
    <property type="molecule type" value="Genomic_DNA"/>
</dbReference>
<dbReference type="SUPFAM" id="SSF53448">
    <property type="entry name" value="Nucleotide-diphospho-sugar transferases"/>
    <property type="match status" value="1"/>
</dbReference>
<evidence type="ECO:0000256" key="6">
    <source>
        <dbReference type="ARBA" id="ARBA00022989"/>
    </source>
</evidence>
<dbReference type="Proteomes" id="UP000248706">
    <property type="component" value="Unassembled WGS sequence"/>
</dbReference>
<evidence type="ECO:0000313" key="10">
    <source>
        <dbReference type="EMBL" id="RAQ96163.1"/>
    </source>
</evidence>
<name>A0A328VKS5_9CHLR</name>
<comment type="caution">
    <text evidence="10">The sequence shown here is derived from an EMBL/GenBank/DDBJ whole genome shotgun (WGS) entry which is preliminary data.</text>
</comment>
<accession>A0A328VKS5</accession>
<keyword evidence="7 8" id="KW-0472">Membrane</keyword>
<dbReference type="GO" id="GO:0009103">
    <property type="term" value="P:lipopolysaccharide biosynthetic process"/>
    <property type="evidence" value="ECO:0007669"/>
    <property type="project" value="UniProtKB-KW"/>
</dbReference>
<evidence type="ECO:0000313" key="11">
    <source>
        <dbReference type="Proteomes" id="UP000248706"/>
    </source>
</evidence>
<keyword evidence="2" id="KW-0328">Glycosyltransferase</keyword>
<organism evidence="10 11">
    <name type="scientific">Thermogemmatispora tikiterensis</name>
    <dbReference type="NCBI Taxonomy" id="1825093"/>
    <lineage>
        <taxon>Bacteria</taxon>
        <taxon>Bacillati</taxon>
        <taxon>Chloroflexota</taxon>
        <taxon>Ktedonobacteria</taxon>
        <taxon>Thermogemmatisporales</taxon>
        <taxon>Thermogemmatisporaceae</taxon>
        <taxon>Thermogemmatispora</taxon>
    </lineage>
</organism>
<evidence type="ECO:0000256" key="3">
    <source>
        <dbReference type="ARBA" id="ARBA00022679"/>
    </source>
</evidence>
<dbReference type="GO" id="GO:0005886">
    <property type="term" value="C:plasma membrane"/>
    <property type="evidence" value="ECO:0007669"/>
    <property type="project" value="TreeGrafter"/>
</dbReference>
<dbReference type="Pfam" id="PF00535">
    <property type="entry name" value="Glycos_transf_2"/>
    <property type="match status" value="1"/>
</dbReference>
<evidence type="ECO:0000256" key="8">
    <source>
        <dbReference type="SAM" id="Phobius"/>
    </source>
</evidence>
<keyword evidence="4 8" id="KW-0812">Transmembrane</keyword>
<evidence type="ECO:0000256" key="4">
    <source>
        <dbReference type="ARBA" id="ARBA00022692"/>
    </source>
</evidence>
<feature type="domain" description="Glycosyltransferase 2-like" evidence="9">
    <location>
        <begin position="9"/>
        <end position="170"/>
    </location>
</feature>
<gene>
    <name evidence="10" type="ORF">A4R35_11520</name>
</gene>
<dbReference type="GO" id="GO:0016757">
    <property type="term" value="F:glycosyltransferase activity"/>
    <property type="evidence" value="ECO:0007669"/>
    <property type="project" value="UniProtKB-KW"/>
</dbReference>
<dbReference type="CDD" id="cd04187">
    <property type="entry name" value="DPM1_like_bac"/>
    <property type="match status" value="1"/>
</dbReference>
<feature type="transmembrane region" description="Helical" evidence="8">
    <location>
        <begin position="276"/>
        <end position="301"/>
    </location>
</feature>
<evidence type="ECO:0000256" key="1">
    <source>
        <dbReference type="ARBA" id="ARBA00022475"/>
    </source>
</evidence>
<keyword evidence="1" id="KW-1003">Cell membrane</keyword>
<dbReference type="InterPro" id="IPR050256">
    <property type="entry name" value="Glycosyltransferase_2"/>
</dbReference>
<dbReference type="InterPro" id="IPR029044">
    <property type="entry name" value="Nucleotide-diphossugar_trans"/>
</dbReference>